<name>A0A0C1TY13_9CLOT</name>
<evidence type="ECO:0000313" key="2">
    <source>
        <dbReference type="Proteomes" id="UP000031366"/>
    </source>
</evidence>
<dbReference type="RefSeq" id="WP_039635081.1">
    <property type="nucleotide sequence ID" value="NZ_AYSO01000019.1"/>
</dbReference>
<dbReference type="EMBL" id="AYSO01000019">
    <property type="protein sequence ID" value="KIE45594.1"/>
    <property type="molecule type" value="Genomic_DNA"/>
</dbReference>
<sequence length="88" mass="10821">MKKKSVPLVYPLEFESNNDFHSVSYDIELSYEKKDIIKDWTYDYLSIENHYNYNSNTNMYLDEFHNDLSIDNKDIDYIHNNHNYYSKY</sequence>
<comment type="caution">
    <text evidence="1">The sequence shown here is derived from an EMBL/GenBank/DDBJ whole genome shotgun (WGS) entry which is preliminary data.</text>
</comment>
<accession>A0A0C1TY13</accession>
<dbReference type="Proteomes" id="UP000031366">
    <property type="component" value="Unassembled WGS sequence"/>
</dbReference>
<dbReference type="AlphaFoldDB" id="A0A0C1TY13"/>
<evidence type="ECO:0000313" key="1">
    <source>
        <dbReference type="EMBL" id="KIE45594.1"/>
    </source>
</evidence>
<reference evidence="1 2" key="1">
    <citation type="journal article" date="2015" name="Infect. Genet. Evol.">
        <title>Genomic sequences of six botulinum neurotoxin-producing strains representing three clostridial species illustrate the mobility and diversity of botulinum neurotoxin genes.</title>
        <authorList>
            <person name="Smith T.J."/>
            <person name="Hill K.K."/>
            <person name="Xie G."/>
            <person name="Foley B.T."/>
            <person name="Williamson C.H."/>
            <person name="Foster J.T."/>
            <person name="Johnson S.L."/>
            <person name="Chertkov O."/>
            <person name="Teshima H."/>
            <person name="Gibbons H.S."/>
            <person name="Johnsky L.A."/>
            <person name="Karavis M.A."/>
            <person name="Smith L.A."/>
        </authorList>
    </citation>
    <scope>NUCLEOTIDE SEQUENCE [LARGE SCALE GENOMIC DNA]</scope>
    <source>
        <strain evidence="1 2">CDC 2741</strain>
    </source>
</reference>
<keyword evidence="2" id="KW-1185">Reference proteome</keyword>
<proteinExistence type="predicted"/>
<organism evidence="1 2">
    <name type="scientific">Clostridium argentinense CDC 2741</name>
    <dbReference type="NCBI Taxonomy" id="1418104"/>
    <lineage>
        <taxon>Bacteria</taxon>
        <taxon>Bacillati</taxon>
        <taxon>Bacillota</taxon>
        <taxon>Clostridia</taxon>
        <taxon>Eubacteriales</taxon>
        <taxon>Clostridiaceae</taxon>
        <taxon>Clostridium</taxon>
    </lineage>
</organism>
<gene>
    <name evidence="1" type="ORF">U732_2564</name>
</gene>
<protein>
    <submittedName>
        <fullName evidence="1">Uncharacterized protein</fullName>
    </submittedName>
</protein>